<feature type="transmembrane region" description="Helical" evidence="6">
    <location>
        <begin position="69"/>
        <end position="90"/>
    </location>
</feature>
<evidence type="ECO:0000256" key="1">
    <source>
        <dbReference type="ARBA" id="ARBA00004141"/>
    </source>
</evidence>
<feature type="transmembrane region" description="Helical" evidence="6">
    <location>
        <begin position="248"/>
        <end position="268"/>
    </location>
</feature>
<evidence type="ECO:0000256" key="2">
    <source>
        <dbReference type="ARBA" id="ARBA00007635"/>
    </source>
</evidence>
<dbReference type="InterPro" id="IPR030184">
    <property type="entry name" value="WAT1-related"/>
</dbReference>
<proteinExistence type="inferred from homology"/>
<dbReference type="EMBL" id="BPVZ01000005">
    <property type="protein sequence ID" value="GKU91160.1"/>
    <property type="molecule type" value="Genomic_DNA"/>
</dbReference>
<protein>
    <recommendedName>
        <fullName evidence="6">WAT1-related protein</fullName>
    </recommendedName>
</protein>
<comment type="subcellular location">
    <subcellularLocation>
        <location evidence="1 6">Membrane</location>
        <topology evidence="1 6">Multi-pass membrane protein</topology>
    </subcellularLocation>
</comment>
<feature type="domain" description="EamA" evidence="7">
    <location>
        <begin position="8"/>
        <end position="147"/>
    </location>
</feature>
<dbReference type="Pfam" id="PF00892">
    <property type="entry name" value="EamA"/>
    <property type="match status" value="2"/>
</dbReference>
<dbReference type="InterPro" id="IPR000620">
    <property type="entry name" value="EamA_dom"/>
</dbReference>
<feature type="transmembrane region" description="Helical" evidence="6">
    <location>
        <begin position="301"/>
        <end position="322"/>
    </location>
</feature>
<evidence type="ECO:0000256" key="4">
    <source>
        <dbReference type="ARBA" id="ARBA00022989"/>
    </source>
</evidence>
<dbReference type="InterPro" id="IPR037185">
    <property type="entry name" value="EmrE-like"/>
</dbReference>
<dbReference type="Proteomes" id="UP001054252">
    <property type="component" value="Unassembled WGS sequence"/>
</dbReference>
<feature type="domain" description="EamA" evidence="7">
    <location>
        <begin position="182"/>
        <end position="320"/>
    </location>
</feature>
<name>A0AAV5HWQ8_9ROSI</name>
<dbReference type="GO" id="GO:0016020">
    <property type="term" value="C:membrane"/>
    <property type="evidence" value="ECO:0007669"/>
    <property type="project" value="UniProtKB-SubCell"/>
</dbReference>
<feature type="transmembrane region" description="Helical" evidence="6">
    <location>
        <begin position="212"/>
        <end position="233"/>
    </location>
</feature>
<comment type="similarity">
    <text evidence="2 6">Belongs to the drug/metabolite transporter (DMT) superfamily. Plant drug/metabolite exporter (P-DME) (TC 2.A.7.4) family.</text>
</comment>
<comment type="caution">
    <text evidence="8">The sequence shown here is derived from an EMBL/GenBank/DDBJ whole genome shotgun (WGS) entry which is preliminary data.</text>
</comment>
<evidence type="ECO:0000313" key="9">
    <source>
        <dbReference type="Proteomes" id="UP001054252"/>
    </source>
</evidence>
<evidence type="ECO:0000256" key="5">
    <source>
        <dbReference type="ARBA" id="ARBA00023136"/>
    </source>
</evidence>
<evidence type="ECO:0000259" key="7">
    <source>
        <dbReference type="Pfam" id="PF00892"/>
    </source>
</evidence>
<dbReference type="PANTHER" id="PTHR31218">
    <property type="entry name" value="WAT1-RELATED PROTEIN"/>
    <property type="match status" value="1"/>
</dbReference>
<gene>
    <name evidence="8" type="ORF">SLEP1_g5070</name>
</gene>
<dbReference type="GO" id="GO:0022857">
    <property type="term" value="F:transmembrane transporter activity"/>
    <property type="evidence" value="ECO:0007669"/>
    <property type="project" value="InterPro"/>
</dbReference>
<dbReference type="SUPFAM" id="SSF103481">
    <property type="entry name" value="Multidrug resistance efflux transporter EmrE"/>
    <property type="match status" value="2"/>
</dbReference>
<keyword evidence="5 6" id="KW-0472">Membrane</keyword>
<feature type="transmembrane region" description="Helical" evidence="6">
    <location>
        <begin position="40"/>
        <end position="57"/>
    </location>
</feature>
<keyword evidence="3 6" id="KW-0812">Transmembrane</keyword>
<evidence type="ECO:0000256" key="3">
    <source>
        <dbReference type="ARBA" id="ARBA00022692"/>
    </source>
</evidence>
<feature type="transmembrane region" description="Helical" evidence="6">
    <location>
        <begin position="180"/>
        <end position="200"/>
    </location>
</feature>
<dbReference type="AlphaFoldDB" id="A0AAV5HWQ8"/>
<organism evidence="8 9">
    <name type="scientific">Rubroshorea leprosula</name>
    <dbReference type="NCBI Taxonomy" id="152421"/>
    <lineage>
        <taxon>Eukaryota</taxon>
        <taxon>Viridiplantae</taxon>
        <taxon>Streptophyta</taxon>
        <taxon>Embryophyta</taxon>
        <taxon>Tracheophyta</taxon>
        <taxon>Spermatophyta</taxon>
        <taxon>Magnoliopsida</taxon>
        <taxon>eudicotyledons</taxon>
        <taxon>Gunneridae</taxon>
        <taxon>Pentapetalae</taxon>
        <taxon>rosids</taxon>
        <taxon>malvids</taxon>
        <taxon>Malvales</taxon>
        <taxon>Dipterocarpaceae</taxon>
        <taxon>Rubroshorea</taxon>
    </lineage>
</organism>
<feature type="transmembrane region" description="Helical" evidence="6">
    <location>
        <begin position="275"/>
        <end position="295"/>
    </location>
</feature>
<feature type="transmembrane region" description="Helical" evidence="6">
    <location>
        <begin position="102"/>
        <end position="120"/>
    </location>
</feature>
<sequence length="348" mass="37973">MLGDFMPYLAMLLVQVCYAGMNITSKLAMESGMKPLVLDAYGQIFSSIVITPFAFFFERKTRPTITMPILFQLFLCSITGATANQVFYFLGLKDSTATIASALKNVLPAMTFVIAALCKLEDVGIKTAAGKAKVIGTIACVGGSMLVSFYHGHTIDITESSIHWIYAENMAASSSGNGTSLLGTFLVIVSCVAWAIWLIIQERLEKKFPAPYTTTSVMCFMASIECTVIGFISEHKISEWSLRSDIKLVAALYTGIVCNALASCLTIWSIKKKGPLFVSVFSPLLLVIAAILSWALLHEKFFVGTLVGSVMIVAGLYAVLWGKDAETKQLKRTEEMERQQADDLELAN</sequence>
<feature type="transmembrane region" description="Helical" evidence="6">
    <location>
        <begin position="132"/>
        <end position="151"/>
    </location>
</feature>
<keyword evidence="9" id="KW-1185">Reference proteome</keyword>
<keyword evidence="4 6" id="KW-1133">Transmembrane helix</keyword>
<accession>A0AAV5HWQ8</accession>
<evidence type="ECO:0000256" key="6">
    <source>
        <dbReference type="RuleBase" id="RU363077"/>
    </source>
</evidence>
<evidence type="ECO:0000313" key="8">
    <source>
        <dbReference type="EMBL" id="GKU91160.1"/>
    </source>
</evidence>
<reference evidence="8 9" key="1">
    <citation type="journal article" date="2021" name="Commun. Biol.">
        <title>The genome of Shorea leprosula (Dipterocarpaceae) highlights the ecological relevance of drought in aseasonal tropical rainforests.</title>
        <authorList>
            <person name="Ng K.K.S."/>
            <person name="Kobayashi M.J."/>
            <person name="Fawcett J.A."/>
            <person name="Hatakeyama M."/>
            <person name="Paape T."/>
            <person name="Ng C.H."/>
            <person name="Ang C.C."/>
            <person name="Tnah L.H."/>
            <person name="Lee C.T."/>
            <person name="Nishiyama T."/>
            <person name="Sese J."/>
            <person name="O'Brien M.J."/>
            <person name="Copetti D."/>
            <person name="Mohd Noor M.I."/>
            <person name="Ong R.C."/>
            <person name="Putra M."/>
            <person name="Sireger I.Z."/>
            <person name="Indrioko S."/>
            <person name="Kosugi Y."/>
            <person name="Izuno A."/>
            <person name="Isagi Y."/>
            <person name="Lee S.L."/>
            <person name="Shimizu K.K."/>
        </authorList>
    </citation>
    <scope>NUCLEOTIDE SEQUENCE [LARGE SCALE GENOMIC DNA]</scope>
    <source>
        <strain evidence="8">214</strain>
    </source>
</reference>